<evidence type="ECO:0000256" key="1">
    <source>
        <dbReference type="SAM" id="SignalP"/>
    </source>
</evidence>
<dbReference type="GO" id="GO:0003810">
    <property type="term" value="F:protein-glutamine gamma-glutamyltransferase activity"/>
    <property type="evidence" value="ECO:0007669"/>
    <property type="project" value="InterPro"/>
</dbReference>
<evidence type="ECO:0000313" key="3">
    <source>
        <dbReference type="Proteomes" id="UP000622552"/>
    </source>
</evidence>
<feature type="signal peptide" evidence="1">
    <location>
        <begin position="1"/>
        <end position="29"/>
    </location>
</feature>
<reference evidence="2" key="1">
    <citation type="submission" date="2020-11" db="EMBL/GenBank/DDBJ databases">
        <title>Sequencing the genomes of 1000 actinobacteria strains.</title>
        <authorList>
            <person name="Klenk H.-P."/>
        </authorList>
    </citation>
    <scope>NUCLEOTIDE SEQUENCE</scope>
    <source>
        <strain evidence="2">DSM 45356</strain>
    </source>
</reference>
<proteinExistence type="predicted"/>
<dbReference type="AlphaFoldDB" id="A0A8J7KN46"/>
<name>A0A8J7KN46_9ACTN</name>
<keyword evidence="1" id="KW-0732">Signal</keyword>
<dbReference type="Gene3D" id="3.90.1360.10">
    <property type="entry name" value="Protein-glutamine gamma-glutamyltransferase"/>
    <property type="match status" value="1"/>
</dbReference>
<dbReference type="InterPro" id="IPR038765">
    <property type="entry name" value="Papain-like_cys_pep_sf"/>
</dbReference>
<dbReference type="InterPro" id="IPR015107">
    <property type="entry name" value="Transglut_prok"/>
</dbReference>
<evidence type="ECO:0000313" key="2">
    <source>
        <dbReference type="EMBL" id="MBG6134802.1"/>
    </source>
</evidence>
<sequence>MRNRLLRITMAAVLGVGATVGLAATTGYAAPPTSADRSGTPVAGLRVPSSLSAVRGAARFDAVAPEATPLPVGQKTRTWTIARYAAAWRTANGRAMTDRERDALARGCIGVTTVNIERGNINPPLGLSFGTFEKATAVRDALDAVLAGAAGRTDYAARVGADPLLSTLDNVTESLPAGDPDQWAAVVFSKRFHSGQDSTWTAAETDRAFRPDARGQVDMSAYHYRAKPGYVNFDYGWYDPATGSWWHANHAEPGMEIYQSTLKYYSRPLLDFDRQVYSVTFARKAAPAWRSSTN</sequence>
<dbReference type="Pfam" id="PF09017">
    <property type="entry name" value="Transglut_prok"/>
    <property type="match status" value="1"/>
</dbReference>
<dbReference type="SUPFAM" id="SSF54001">
    <property type="entry name" value="Cysteine proteinases"/>
    <property type="match status" value="1"/>
</dbReference>
<gene>
    <name evidence="2" type="ORF">IW245_000996</name>
</gene>
<dbReference type="Proteomes" id="UP000622552">
    <property type="component" value="Unassembled WGS sequence"/>
</dbReference>
<organism evidence="2 3">
    <name type="scientific">Longispora fulva</name>
    <dbReference type="NCBI Taxonomy" id="619741"/>
    <lineage>
        <taxon>Bacteria</taxon>
        <taxon>Bacillati</taxon>
        <taxon>Actinomycetota</taxon>
        <taxon>Actinomycetes</taxon>
        <taxon>Micromonosporales</taxon>
        <taxon>Micromonosporaceae</taxon>
        <taxon>Longispora</taxon>
    </lineage>
</organism>
<dbReference type="EMBL" id="JADOUF010000001">
    <property type="protein sequence ID" value="MBG6134802.1"/>
    <property type="molecule type" value="Genomic_DNA"/>
</dbReference>
<feature type="chain" id="PRO_5035189448" evidence="1">
    <location>
        <begin position="30"/>
        <end position="294"/>
    </location>
</feature>
<comment type="caution">
    <text evidence="2">The sequence shown here is derived from an EMBL/GenBank/DDBJ whole genome shotgun (WGS) entry which is preliminary data.</text>
</comment>
<dbReference type="RefSeq" id="WP_197001993.1">
    <property type="nucleotide sequence ID" value="NZ_BONS01000023.1"/>
</dbReference>
<protein>
    <submittedName>
        <fullName evidence="2">Uncharacterized protein</fullName>
    </submittedName>
</protein>
<dbReference type="InterPro" id="IPR037084">
    <property type="entry name" value="Transglut_prok_sf"/>
</dbReference>
<accession>A0A8J7KN46</accession>
<keyword evidence="3" id="KW-1185">Reference proteome</keyword>